<reference evidence="2" key="1">
    <citation type="submission" date="2021-07" db="EMBL/GenBank/DDBJ databases">
        <authorList>
            <person name="Durling M."/>
        </authorList>
    </citation>
    <scope>NUCLEOTIDE SEQUENCE</scope>
</reference>
<evidence type="ECO:0000313" key="3">
    <source>
        <dbReference type="Proteomes" id="UP000696280"/>
    </source>
</evidence>
<dbReference type="OrthoDB" id="3562127at2759"/>
<evidence type="ECO:0000256" key="1">
    <source>
        <dbReference type="SAM" id="MobiDB-lite"/>
    </source>
</evidence>
<protein>
    <submittedName>
        <fullName evidence="2">Uncharacterized protein</fullName>
    </submittedName>
</protein>
<keyword evidence="3" id="KW-1185">Reference proteome</keyword>
<name>A0A9N9KPK5_9HELO</name>
<feature type="compositionally biased region" description="Basic residues" evidence="1">
    <location>
        <begin position="148"/>
        <end position="164"/>
    </location>
</feature>
<dbReference type="AlphaFoldDB" id="A0A9N9KPK5"/>
<proteinExistence type="predicted"/>
<accession>A0A9N9KPK5</accession>
<feature type="region of interest" description="Disordered" evidence="1">
    <location>
        <begin position="85"/>
        <end position="220"/>
    </location>
</feature>
<feature type="compositionally biased region" description="Polar residues" evidence="1">
    <location>
        <begin position="174"/>
        <end position="188"/>
    </location>
</feature>
<dbReference type="Proteomes" id="UP000696280">
    <property type="component" value="Unassembled WGS sequence"/>
</dbReference>
<dbReference type="EMBL" id="CAJVRL010000025">
    <property type="protein sequence ID" value="CAG8949785.1"/>
    <property type="molecule type" value="Genomic_DNA"/>
</dbReference>
<comment type="caution">
    <text evidence="2">The sequence shown here is derived from an EMBL/GenBank/DDBJ whole genome shotgun (WGS) entry which is preliminary data.</text>
</comment>
<sequence>MGQQECQPHRHREHSDRSLATLSKLPTSITIIMDTGDHDGNVLGMTAPYDHIDIGWVERRLNEQAGVRRSRLAAYFEGVMEFQEPPPCLSRSPTPEPHEQRAWQTGAAHYPSARPSLEQRRSKGKGLPRLPSRRSTLDSDSDGIEQRQRRKRRQVTPVTRHRINFSRTFGPLLKQNQSLAKQKTTSAKMPSAHGMKTRSKSRRVGYPGISKLRPQQYKAS</sequence>
<gene>
    <name evidence="2" type="ORF">HYFRA_00004108</name>
</gene>
<organism evidence="2 3">
    <name type="scientific">Hymenoscyphus fraxineus</name>
    <dbReference type="NCBI Taxonomy" id="746836"/>
    <lineage>
        <taxon>Eukaryota</taxon>
        <taxon>Fungi</taxon>
        <taxon>Dikarya</taxon>
        <taxon>Ascomycota</taxon>
        <taxon>Pezizomycotina</taxon>
        <taxon>Leotiomycetes</taxon>
        <taxon>Helotiales</taxon>
        <taxon>Helotiaceae</taxon>
        <taxon>Hymenoscyphus</taxon>
    </lineage>
</organism>
<evidence type="ECO:0000313" key="2">
    <source>
        <dbReference type="EMBL" id="CAG8949785.1"/>
    </source>
</evidence>